<dbReference type="PANTHER" id="PTHR33480:SF1">
    <property type="entry name" value="TYR RECOMBINASE DOMAIN-CONTAINING PROTEIN"/>
    <property type="match status" value="1"/>
</dbReference>
<dbReference type="EMBL" id="JARPUR010000001">
    <property type="protein sequence ID" value="KAK4884961.1"/>
    <property type="molecule type" value="Genomic_DNA"/>
</dbReference>
<accession>A0AAN7PNA5</accession>
<organism evidence="1 2">
    <name type="scientific">Aquatica leii</name>
    <dbReference type="NCBI Taxonomy" id="1421715"/>
    <lineage>
        <taxon>Eukaryota</taxon>
        <taxon>Metazoa</taxon>
        <taxon>Ecdysozoa</taxon>
        <taxon>Arthropoda</taxon>
        <taxon>Hexapoda</taxon>
        <taxon>Insecta</taxon>
        <taxon>Pterygota</taxon>
        <taxon>Neoptera</taxon>
        <taxon>Endopterygota</taxon>
        <taxon>Coleoptera</taxon>
        <taxon>Polyphaga</taxon>
        <taxon>Elateriformia</taxon>
        <taxon>Elateroidea</taxon>
        <taxon>Lampyridae</taxon>
        <taxon>Luciolinae</taxon>
        <taxon>Aquatica</taxon>
    </lineage>
</organism>
<gene>
    <name evidence="1" type="ORF">RN001_001232</name>
</gene>
<name>A0AAN7PNA5_9COLE</name>
<evidence type="ECO:0000313" key="2">
    <source>
        <dbReference type="Proteomes" id="UP001353858"/>
    </source>
</evidence>
<keyword evidence="2" id="KW-1185">Reference proteome</keyword>
<reference evidence="2" key="1">
    <citation type="submission" date="2023-01" db="EMBL/GenBank/DDBJ databases">
        <title>Key to firefly adult light organ development and bioluminescence: homeobox transcription factors regulate luciferase expression and transportation to peroxisome.</title>
        <authorList>
            <person name="Fu X."/>
        </authorList>
    </citation>
    <scope>NUCLEOTIDE SEQUENCE [LARGE SCALE GENOMIC DNA]</scope>
</reference>
<dbReference type="PANTHER" id="PTHR33480">
    <property type="entry name" value="SET DOMAIN-CONTAINING PROTEIN-RELATED"/>
    <property type="match status" value="1"/>
</dbReference>
<dbReference type="AlphaFoldDB" id="A0AAN7PNA5"/>
<dbReference type="Proteomes" id="UP001353858">
    <property type="component" value="Unassembled WGS sequence"/>
</dbReference>
<protein>
    <submittedName>
        <fullName evidence="1">Uncharacterized protein</fullName>
    </submittedName>
</protein>
<proteinExistence type="predicted"/>
<sequence>MRKKNVPKNLVQDYIVSNLSSDEELPTAPKIPRTEIIHRLTPLISLENFTPSNTNRGVNTPISRCSTPITIINGQCQGCNKTKVLLAEVIENQEIMKNSINNLIHLQMNNGHYNNVLIGNTSPLKACITKEQLENFDSSLEEKDYMMKMVGVLHLIGGKDNIIKLITVSVRKNAICTSATQQEIENSIKPWFRNAADRAGGLSSNDDDQFSLNFSDQSVLTDSTVEDQTPENKQNLKKQYKKTFCMFCEVLIVSKHFSRHLRQNHKDKSAVSLLMESKCMKAKKEIIANIRAKGVLILQQRTGKIIPKRNPCPQSNDLDDYSICAYCKAFFKNSYITRHYKKCTQSLKSKNAKFENPKVSSFLFSLNSSYQMYLKSNPLRKNLIKKLRMDDIGKTAISDPIILEYGMRLLQTAKNVNKRIPLARNKMRECARLLIEIKPLLPIPSNDIKTIIDILKPEYIDYLVQSVKQVSKYSENERSFGAASYALHQGKTIKDLIDIAVYLLSKKDPIISQDSLKNSSEILQNLNTLSKIVEKNWAREIGSIALKDLNVKKSRNHNKKLLPLTQDIMKLRQHCLEKGKNSILALKAGVDKNQYLILLEVTFLLVLLHNRKRVGDVQFIELRDVTEINNIQETDEIFASLSKTEILLTKFYKKIHTIGKGSKELLILVPRDVQEFIDFLIKDRYKYVSTKNKYLFCNQNTEDGWINEMGEVLDCKNKSLEDVEININDDTAILNSSSENEDAAPTSNFTIPISSTEITVQGHNHSTSSSESEKDLIQTKRTIKEVTRWTDDELSLLKTHFASFINNTSKYPNTSEMKTFIDEQLKTKRTVAQIRSKIQHLKRKL</sequence>
<evidence type="ECO:0000313" key="1">
    <source>
        <dbReference type="EMBL" id="KAK4884961.1"/>
    </source>
</evidence>
<comment type="caution">
    <text evidence="1">The sequence shown here is derived from an EMBL/GenBank/DDBJ whole genome shotgun (WGS) entry which is preliminary data.</text>
</comment>